<organism evidence="5 6">
    <name type="scientific">Tetrapyrgos nigripes</name>
    <dbReference type="NCBI Taxonomy" id="182062"/>
    <lineage>
        <taxon>Eukaryota</taxon>
        <taxon>Fungi</taxon>
        <taxon>Dikarya</taxon>
        <taxon>Basidiomycota</taxon>
        <taxon>Agaricomycotina</taxon>
        <taxon>Agaricomycetes</taxon>
        <taxon>Agaricomycetidae</taxon>
        <taxon>Agaricales</taxon>
        <taxon>Marasmiineae</taxon>
        <taxon>Marasmiaceae</taxon>
        <taxon>Tetrapyrgos</taxon>
    </lineage>
</organism>
<reference evidence="5 6" key="1">
    <citation type="journal article" date="2020" name="ISME J.">
        <title>Uncovering the hidden diversity of litter-decomposition mechanisms in mushroom-forming fungi.</title>
        <authorList>
            <person name="Floudas D."/>
            <person name="Bentzer J."/>
            <person name="Ahren D."/>
            <person name="Johansson T."/>
            <person name="Persson P."/>
            <person name="Tunlid A."/>
        </authorList>
    </citation>
    <scope>NUCLEOTIDE SEQUENCE [LARGE SCALE GENOMIC DNA]</scope>
    <source>
        <strain evidence="5 6">CBS 291.85</strain>
    </source>
</reference>
<keyword evidence="3" id="KW-0732">Signal</keyword>
<dbReference type="PANTHER" id="PTHR13878:SF91">
    <property type="entry name" value="FAD BINDING DOMAIN PROTEIN (AFU_ORTHOLOGUE AFUA_6G12070)-RELATED"/>
    <property type="match status" value="1"/>
</dbReference>
<name>A0A8H5LMS8_9AGAR</name>
<keyword evidence="2" id="KW-0560">Oxidoreductase</keyword>
<dbReference type="EMBL" id="JAACJM010000036">
    <property type="protein sequence ID" value="KAF5362931.1"/>
    <property type="molecule type" value="Genomic_DNA"/>
</dbReference>
<evidence type="ECO:0000259" key="4">
    <source>
        <dbReference type="PROSITE" id="PS51387"/>
    </source>
</evidence>
<dbReference type="Gene3D" id="3.30.465.10">
    <property type="match status" value="1"/>
</dbReference>
<evidence type="ECO:0000313" key="6">
    <source>
        <dbReference type="Proteomes" id="UP000559256"/>
    </source>
</evidence>
<dbReference type="OrthoDB" id="9983560at2759"/>
<dbReference type="AlphaFoldDB" id="A0A8H5LMS8"/>
<protein>
    <recommendedName>
        <fullName evidence="4">FAD-binding PCMH-type domain-containing protein</fullName>
    </recommendedName>
</protein>
<dbReference type="SUPFAM" id="SSF56176">
    <property type="entry name" value="FAD-binding/transporter-associated domain-like"/>
    <property type="match status" value="1"/>
</dbReference>
<evidence type="ECO:0000256" key="1">
    <source>
        <dbReference type="ARBA" id="ARBA00005466"/>
    </source>
</evidence>
<dbReference type="InterPro" id="IPR016166">
    <property type="entry name" value="FAD-bd_PCMH"/>
</dbReference>
<evidence type="ECO:0000313" key="5">
    <source>
        <dbReference type="EMBL" id="KAF5362931.1"/>
    </source>
</evidence>
<dbReference type="InterPro" id="IPR050432">
    <property type="entry name" value="FAD-linked_Oxidoreductases_BP"/>
</dbReference>
<dbReference type="Proteomes" id="UP000559256">
    <property type="component" value="Unassembled WGS sequence"/>
</dbReference>
<keyword evidence="6" id="KW-1185">Reference proteome</keyword>
<proteinExistence type="inferred from homology"/>
<evidence type="ECO:0000256" key="2">
    <source>
        <dbReference type="ARBA" id="ARBA00023002"/>
    </source>
</evidence>
<dbReference type="InterPro" id="IPR016169">
    <property type="entry name" value="FAD-bd_PCMH_sub2"/>
</dbReference>
<dbReference type="PROSITE" id="PS51387">
    <property type="entry name" value="FAD_PCMH"/>
    <property type="match status" value="1"/>
</dbReference>
<sequence length="609" mass="64744">MRRLSTLSSLSIATGVLSLTSTVSSQSSCKCQPGDACFPTTEEWSALSSKLSTPSTLLVDQRPMGAVCYPSDPLYDSDACSALNASVSGFNHVFLATRTNALTFLNFDSVIDQNGTLEGCPYFPTTSDALQAVCQQGRVPPFAINVTSPQDIAEGLKFASEHNLRVVVKNTGHDAIGRGFGVGALEIYTQNLKNLTIHDAFVPTGAPEGTEPVHAMTMGAGVSWTEAYTAADNANRTVVGGLSPVGTVGAAGGWQLGTGQSVISPFYGLGADNNLEFTVVLPNGTTTTVNEYLTPDLFWAIRGGGGPSFGIVVDVTVKSHVGIPYTGAFFEGQAADDDAWLSLLTTWMKYHNNISDAGWGGVWPFFSKTLYLTFAAQGDPFLRPEAGEVMSAFFEEAKTLSNVNVSLAEFHSYRSFGEFVVENLVEPTNAIGYNYTTTVPGNVQSVTSSWLIPRDLTAPENAESFAQVLANTTSSAVPFFVGGGAVNDESKAALSAANPAWRRTISDITLVGGGSATTNTGAIRQQLHNAIAPFRALAPPPYGGMYLNEADVLEDEWQAAFWGAVDGETEGRYERLTRIKGEIDPNALLVVPKGVGSEHWDSEIICRVD</sequence>
<comment type="similarity">
    <text evidence="1">Belongs to the oxygen-dependent FAD-linked oxidoreductase family.</text>
</comment>
<dbReference type="InterPro" id="IPR006094">
    <property type="entry name" value="Oxid_FAD_bind_N"/>
</dbReference>
<dbReference type="Pfam" id="PF01565">
    <property type="entry name" value="FAD_binding_4"/>
    <property type="match status" value="1"/>
</dbReference>
<dbReference type="GO" id="GO:0071949">
    <property type="term" value="F:FAD binding"/>
    <property type="evidence" value="ECO:0007669"/>
    <property type="project" value="InterPro"/>
</dbReference>
<feature type="chain" id="PRO_5034224465" description="FAD-binding PCMH-type domain-containing protein" evidence="3">
    <location>
        <begin position="26"/>
        <end position="609"/>
    </location>
</feature>
<accession>A0A8H5LMS8</accession>
<dbReference type="PANTHER" id="PTHR13878">
    <property type="entry name" value="GULONOLACTONE OXIDASE"/>
    <property type="match status" value="1"/>
</dbReference>
<evidence type="ECO:0000256" key="3">
    <source>
        <dbReference type="SAM" id="SignalP"/>
    </source>
</evidence>
<dbReference type="GO" id="GO:0016491">
    <property type="term" value="F:oxidoreductase activity"/>
    <property type="evidence" value="ECO:0007669"/>
    <property type="project" value="UniProtKB-KW"/>
</dbReference>
<feature type="domain" description="FAD-binding PCMH-type" evidence="4">
    <location>
        <begin position="136"/>
        <end position="322"/>
    </location>
</feature>
<feature type="signal peptide" evidence="3">
    <location>
        <begin position="1"/>
        <end position="25"/>
    </location>
</feature>
<dbReference type="InterPro" id="IPR036318">
    <property type="entry name" value="FAD-bd_PCMH-like_sf"/>
</dbReference>
<comment type="caution">
    <text evidence="5">The sequence shown here is derived from an EMBL/GenBank/DDBJ whole genome shotgun (WGS) entry which is preliminary data.</text>
</comment>
<gene>
    <name evidence="5" type="ORF">D9758_007026</name>
</gene>